<evidence type="ECO:0000313" key="2">
    <source>
        <dbReference type="Proteomes" id="UP000325945"/>
    </source>
</evidence>
<sequence>MEVWGWTYRKLCFGRAEDSLLMILRLMLVSSQWCASYVSFRCSSSNLLHQIMLRHLATIELRCWSCDRNRHMAHGLRTIAGHC</sequence>
<name>A0A5N6XK82_9EURO</name>
<accession>A0A5N6XK82</accession>
<dbReference type="AlphaFoldDB" id="A0A5N6XK82"/>
<dbReference type="EMBL" id="ML741761">
    <property type="protein sequence ID" value="KAE8333641.1"/>
    <property type="molecule type" value="Genomic_DNA"/>
</dbReference>
<protein>
    <submittedName>
        <fullName evidence="1">Uncharacterized protein</fullName>
    </submittedName>
</protein>
<proteinExistence type="predicted"/>
<dbReference type="Proteomes" id="UP000325945">
    <property type="component" value="Unassembled WGS sequence"/>
</dbReference>
<evidence type="ECO:0000313" key="1">
    <source>
        <dbReference type="EMBL" id="KAE8333641.1"/>
    </source>
</evidence>
<keyword evidence="2" id="KW-1185">Reference proteome</keyword>
<organism evidence="1 2">
    <name type="scientific">Aspergillus sergii</name>
    <dbReference type="NCBI Taxonomy" id="1034303"/>
    <lineage>
        <taxon>Eukaryota</taxon>
        <taxon>Fungi</taxon>
        <taxon>Dikarya</taxon>
        <taxon>Ascomycota</taxon>
        <taxon>Pezizomycotina</taxon>
        <taxon>Eurotiomycetes</taxon>
        <taxon>Eurotiomycetidae</taxon>
        <taxon>Eurotiales</taxon>
        <taxon>Aspergillaceae</taxon>
        <taxon>Aspergillus</taxon>
        <taxon>Aspergillus subgen. Circumdati</taxon>
    </lineage>
</organism>
<gene>
    <name evidence="1" type="ORF">BDV39DRAFT_165039</name>
</gene>
<reference evidence="2" key="1">
    <citation type="submission" date="2019-04" db="EMBL/GenBank/DDBJ databases">
        <title>Friends and foes A comparative genomics studyof 23 Aspergillus species from section Flavi.</title>
        <authorList>
            <consortium name="DOE Joint Genome Institute"/>
            <person name="Kjaerbolling I."/>
            <person name="Vesth T."/>
            <person name="Frisvad J.C."/>
            <person name="Nybo J.L."/>
            <person name="Theobald S."/>
            <person name="Kildgaard S."/>
            <person name="Isbrandt T."/>
            <person name="Kuo A."/>
            <person name="Sato A."/>
            <person name="Lyhne E.K."/>
            <person name="Kogle M.E."/>
            <person name="Wiebenga A."/>
            <person name="Kun R.S."/>
            <person name="Lubbers R.J."/>
            <person name="Makela M.R."/>
            <person name="Barry K."/>
            <person name="Chovatia M."/>
            <person name="Clum A."/>
            <person name="Daum C."/>
            <person name="Haridas S."/>
            <person name="He G."/>
            <person name="LaButti K."/>
            <person name="Lipzen A."/>
            <person name="Mondo S."/>
            <person name="Riley R."/>
            <person name="Salamov A."/>
            <person name="Simmons B.A."/>
            <person name="Magnuson J.K."/>
            <person name="Henrissat B."/>
            <person name="Mortensen U.H."/>
            <person name="Larsen T.O."/>
            <person name="Devries R.P."/>
            <person name="Grigoriev I.V."/>
            <person name="Machida M."/>
            <person name="Baker S.E."/>
            <person name="Andersen M.R."/>
        </authorList>
    </citation>
    <scope>NUCLEOTIDE SEQUENCE [LARGE SCALE GENOMIC DNA]</scope>
    <source>
        <strain evidence="2">CBS 130017</strain>
    </source>
</reference>